<dbReference type="Gene3D" id="3.40.50.200">
    <property type="entry name" value="Peptidase S8/S53 domain"/>
    <property type="match status" value="1"/>
</dbReference>
<evidence type="ECO:0000313" key="4">
    <source>
        <dbReference type="Proteomes" id="UP000190064"/>
    </source>
</evidence>
<evidence type="ECO:0000259" key="2">
    <source>
        <dbReference type="Pfam" id="PF00082"/>
    </source>
</evidence>
<name>A0A1T1HDD7_OCELI</name>
<dbReference type="AlphaFoldDB" id="A0A1T1HDD7"/>
<organism evidence="3 4">
    <name type="scientific">Oceanospirillum linum</name>
    <dbReference type="NCBI Taxonomy" id="966"/>
    <lineage>
        <taxon>Bacteria</taxon>
        <taxon>Pseudomonadati</taxon>
        <taxon>Pseudomonadota</taxon>
        <taxon>Gammaproteobacteria</taxon>
        <taxon>Oceanospirillales</taxon>
        <taxon>Oceanospirillaceae</taxon>
        <taxon>Oceanospirillum</taxon>
    </lineage>
</organism>
<reference evidence="3" key="1">
    <citation type="submission" date="2017-02" db="EMBL/GenBank/DDBJ databases">
        <title>Draft Genome Sequence of the Salt Water Bacterium Oceanospirillum linum ATCC 11336.</title>
        <authorList>
            <person name="Trachtenberg A.M."/>
            <person name="Carney J.G."/>
            <person name="Linnane J.D."/>
            <person name="Rheaume B.A."/>
            <person name="Pitts N.L."/>
            <person name="Mykles D.L."/>
            <person name="Maclea K.S."/>
        </authorList>
    </citation>
    <scope>NUCLEOTIDE SEQUENCE [LARGE SCALE GENOMIC DNA]</scope>
    <source>
        <strain evidence="3">ATCC 11336</strain>
    </source>
</reference>
<dbReference type="GO" id="GO:0006508">
    <property type="term" value="P:proteolysis"/>
    <property type="evidence" value="ECO:0007669"/>
    <property type="project" value="InterPro"/>
</dbReference>
<dbReference type="Proteomes" id="UP000190064">
    <property type="component" value="Unassembled WGS sequence"/>
</dbReference>
<dbReference type="SUPFAM" id="SSF52743">
    <property type="entry name" value="Subtilisin-like"/>
    <property type="match status" value="1"/>
</dbReference>
<dbReference type="RefSeq" id="WP_078319218.1">
    <property type="nucleotide sequence ID" value="NZ_FXTS01000002.1"/>
</dbReference>
<keyword evidence="4" id="KW-1185">Reference proteome</keyword>
<dbReference type="Pfam" id="PF00082">
    <property type="entry name" value="Peptidase_S8"/>
    <property type="match status" value="1"/>
</dbReference>
<dbReference type="STRING" id="966.BTA35_0207680"/>
<evidence type="ECO:0000313" key="3">
    <source>
        <dbReference type="EMBL" id="OOV87868.1"/>
    </source>
</evidence>
<dbReference type="EMBL" id="MTSD02000002">
    <property type="protein sequence ID" value="OOV87868.1"/>
    <property type="molecule type" value="Genomic_DNA"/>
</dbReference>
<proteinExistence type="inferred from homology"/>
<protein>
    <recommendedName>
        <fullName evidence="2">Peptidase S8/S53 domain-containing protein</fullName>
    </recommendedName>
</protein>
<feature type="domain" description="Peptidase S8/S53" evidence="2">
    <location>
        <begin position="12"/>
        <end position="233"/>
    </location>
</feature>
<accession>A0A1T1HDD7</accession>
<dbReference type="PROSITE" id="PS51892">
    <property type="entry name" value="SUBTILASE"/>
    <property type="match status" value="1"/>
</dbReference>
<comment type="similarity">
    <text evidence="1">Belongs to the peptidase S8 family.</text>
</comment>
<comment type="caution">
    <text evidence="3">The sequence shown here is derived from an EMBL/GenBank/DDBJ whole genome shotgun (WGS) entry which is preliminary data.</text>
</comment>
<dbReference type="InterPro" id="IPR000209">
    <property type="entry name" value="Peptidase_S8/S53_dom"/>
</dbReference>
<sequence length="240" mass="26241">MARPSIKPGVKRGIRVGIIDSGFLMHQAAHVAESAAFVIRDQALWREETMPDQLGHGSRVLAVIRHQVPMASFYCAQVFQQSFSTTTLQLSAAIDWLVEQEVDLINLSLGVRQDKSELENSVLSALRSGVLLAAANPAQGAAVYPAAYPGVFRMTGDARCQRHEWSYLETAQGDFGGHVKSLDGQQSGASMGTAWMTGHIAHLIATRPEDTSRLRPSQVRELLRESAAYKGLERKTEEGL</sequence>
<gene>
    <name evidence="3" type="ORF">BTA35_0207680</name>
</gene>
<dbReference type="InterPro" id="IPR036852">
    <property type="entry name" value="Peptidase_S8/S53_dom_sf"/>
</dbReference>
<comment type="caution">
    <text evidence="1">Lacks conserved residue(s) required for the propagation of feature annotation.</text>
</comment>
<dbReference type="GO" id="GO:0004252">
    <property type="term" value="F:serine-type endopeptidase activity"/>
    <property type="evidence" value="ECO:0007669"/>
    <property type="project" value="InterPro"/>
</dbReference>
<evidence type="ECO:0000256" key="1">
    <source>
        <dbReference type="PROSITE-ProRule" id="PRU01240"/>
    </source>
</evidence>